<evidence type="ECO:0000256" key="2">
    <source>
        <dbReference type="SAM" id="Coils"/>
    </source>
</evidence>
<dbReference type="CDD" id="cd02826">
    <property type="entry name" value="Piwi-like"/>
    <property type="match status" value="1"/>
</dbReference>
<dbReference type="PROSITE" id="PS50822">
    <property type="entry name" value="PIWI"/>
    <property type="match status" value="1"/>
</dbReference>
<dbReference type="GO" id="GO:0003723">
    <property type="term" value="F:RNA binding"/>
    <property type="evidence" value="ECO:0007669"/>
    <property type="project" value="InterPro"/>
</dbReference>
<dbReference type="EMBL" id="GL379895">
    <property type="protein sequence ID" value="EGT32266.1"/>
    <property type="molecule type" value="Genomic_DNA"/>
</dbReference>
<evidence type="ECO:0000313" key="6">
    <source>
        <dbReference type="Proteomes" id="UP000008068"/>
    </source>
</evidence>
<dbReference type="Gene3D" id="2.170.260.10">
    <property type="entry name" value="paz domain"/>
    <property type="match status" value="1"/>
</dbReference>
<feature type="domain" description="Piwi" evidence="4">
    <location>
        <begin position="541"/>
        <end position="835"/>
    </location>
</feature>
<feature type="domain" description="PAZ" evidence="3">
    <location>
        <begin position="269"/>
        <end position="384"/>
    </location>
</feature>
<dbReference type="InterPro" id="IPR057272">
    <property type="entry name" value="Piwi_nem"/>
</dbReference>
<evidence type="ECO:0000259" key="4">
    <source>
        <dbReference type="PROSITE" id="PS50822"/>
    </source>
</evidence>
<evidence type="ECO:0008006" key="7">
    <source>
        <dbReference type="Google" id="ProtNLM"/>
    </source>
</evidence>
<dbReference type="InterPro" id="IPR036397">
    <property type="entry name" value="RNaseH_sf"/>
</dbReference>
<dbReference type="Pfam" id="PF02170">
    <property type="entry name" value="PAZ"/>
    <property type="match status" value="1"/>
</dbReference>
<dbReference type="FunCoup" id="G0NJD8">
    <property type="interactions" value="2"/>
</dbReference>
<dbReference type="CDD" id="cd02846">
    <property type="entry name" value="PAZ_argonaute_like"/>
    <property type="match status" value="1"/>
</dbReference>
<dbReference type="OrthoDB" id="9981668at2759"/>
<dbReference type="HOGENOM" id="CLU_017520_0_0_1"/>
<dbReference type="STRING" id="135651.G0NJD8"/>
<dbReference type="SUPFAM" id="SSF101690">
    <property type="entry name" value="PAZ domain"/>
    <property type="match status" value="1"/>
</dbReference>
<gene>
    <name evidence="5" type="ORF">CAEBREN_06244</name>
</gene>
<dbReference type="eggNOG" id="KOG1041">
    <property type="taxonomic scope" value="Eukaryota"/>
</dbReference>
<dbReference type="SMART" id="SM00949">
    <property type="entry name" value="PAZ"/>
    <property type="match status" value="1"/>
</dbReference>
<sequence>MTNSNEITTSMGNVALDVVGNEPLAEKNKKKTPGTAVQIVTNMRPVTITKNTPMFKYDVKVMFVYSKADGKEFVKERSKSIFKGPEHERDKGLCSLAYKKAVRQCPELQKGGPFYYDRQASLYSLSLLKKDPLTLNLTGNDLSQKSNFLRVEFTVTKVADSFQSTSNAIKKSVNIRPNLADKTILEALNLMVSGKALEDPNVLTMGNCVHYLYNDDHIKMDRVRVLDGEKNSAVGTCKSVKTLEGRDKDPSLYLTTELKATLFHPDGYTVLDVLRTYPKFNATRQANDAWSIPVRDSLLGLYCYVTYGSDANLGVERRMVKIRGFGLSARQQTFKRDGQPTTVLNYYREKYNINLRFPDLLTVVARGREGQSENYPVECLELCPAQPVRTEQMIGNEQSDLIKLAATAPHNRNRITEQVVQSVGLGNDREGYVKVGAPEVVTGYVLPKPTISYGGKTVNWNEPGKRGPATDFNITKFLRPARLVNWEVVFDKNTQLDSAIAPLVNTMKEMGMQVENPQRSFIVNGNLKPIFTEAVKNKRQMLLFITPDQNNYHQEMKALELEHDMLTQDIKFTTAERYVRQPNTRKNIANKINIKLGGLNYDVESKYFDKNRLVIGFETSQKGGGGDAPIAIGFSANMSDHHMKFTGGYFFVKRSSDVYGPIIKNVVKLCIDQTKKNRAAPTSIVVYFSGVTEGQYGLINEKYVGAIKKVCESFSGNYRPHITVIAATKLHNTRLYKQDQRGVSNMEPGTIIDETIVNPLLGEWYNSSAVARQGTNKAAKYTVIFNTDKTKPLEMWEGLTNDLCYDHQIVYHPVSYPAPLYVAGMYSHRGAEVLAQRSAVYKEGEFDFEATNKQLGVFDKKLFATRFNA</sequence>
<dbReference type="Pfam" id="PF02171">
    <property type="entry name" value="Piwi"/>
    <property type="match status" value="1"/>
</dbReference>
<evidence type="ECO:0000259" key="3">
    <source>
        <dbReference type="PROSITE" id="PS50821"/>
    </source>
</evidence>
<organism evidence="6">
    <name type="scientific">Caenorhabditis brenneri</name>
    <name type="common">Nematode worm</name>
    <dbReference type="NCBI Taxonomy" id="135651"/>
    <lineage>
        <taxon>Eukaryota</taxon>
        <taxon>Metazoa</taxon>
        <taxon>Ecdysozoa</taxon>
        <taxon>Nematoda</taxon>
        <taxon>Chromadorea</taxon>
        <taxon>Rhabditida</taxon>
        <taxon>Rhabditina</taxon>
        <taxon>Rhabditomorpha</taxon>
        <taxon>Rhabditoidea</taxon>
        <taxon>Rhabditidae</taxon>
        <taxon>Peloderinae</taxon>
        <taxon>Caenorhabditis</taxon>
    </lineage>
</organism>
<protein>
    <recommendedName>
        <fullName evidence="7">Piwi domain-containing protein</fullName>
    </recommendedName>
</protein>
<dbReference type="InterPro" id="IPR003100">
    <property type="entry name" value="PAZ_dom"/>
</dbReference>
<dbReference type="Gene3D" id="3.30.420.10">
    <property type="entry name" value="Ribonuclease H-like superfamily/Ribonuclease H"/>
    <property type="match status" value="1"/>
</dbReference>
<name>G0NJD8_CAEBE</name>
<feature type="coiled-coil region" evidence="2">
    <location>
        <begin position="549"/>
        <end position="576"/>
    </location>
</feature>
<dbReference type="PROSITE" id="PS50821">
    <property type="entry name" value="PAZ"/>
    <property type="match status" value="1"/>
</dbReference>
<dbReference type="InterPro" id="IPR036085">
    <property type="entry name" value="PAZ_dom_sf"/>
</dbReference>
<proteinExistence type="inferred from homology"/>
<dbReference type="SMART" id="SM00950">
    <property type="entry name" value="Piwi"/>
    <property type="match status" value="1"/>
</dbReference>
<accession>G0NJD8</accession>
<dbReference type="PANTHER" id="PTHR22891">
    <property type="entry name" value="EUKARYOTIC TRANSLATION INITIATION FACTOR 2C"/>
    <property type="match status" value="1"/>
</dbReference>
<keyword evidence="6" id="KW-1185">Reference proteome</keyword>
<dbReference type="Proteomes" id="UP000008068">
    <property type="component" value="Unassembled WGS sequence"/>
</dbReference>
<dbReference type="InParanoid" id="G0NJD8"/>
<keyword evidence="2" id="KW-0175">Coiled coil</keyword>
<dbReference type="Gene3D" id="3.40.50.2300">
    <property type="match status" value="1"/>
</dbReference>
<dbReference type="OMA" id="CVHYLYD"/>
<evidence type="ECO:0000256" key="1">
    <source>
        <dbReference type="RuleBase" id="RU361178"/>
    </source>
</evidence>
<reference evidence="6" key="1">
    <citation type="submission" date="2011-07" db="EMBL/GenBank/DDBJ databases">
        <authorList>
            <consortium name="Caenorhabditis brenneri Sequencing and Analysis Consortium"/>
            <person name="Wilson R.K."/>
        </authorList>
    </citation>
    <scope>NUCLEOTIDE SEQUENCE [LARGE SCALE GENOMIC DNA]</scope>
    <source>
        <strain evidence="6">PB2801</strain>
    </source>
</reference>
<comment type="similarity">
    <text evidence="1">Belongs to the argonaute family.</text>
</comment>
<dbReference type="AlphaFoldDB" id="G0NJD8"/>
<evidence type="ECO:0000313" key="5">
    <source>
        <dbReference type="EMBL" id="EGT32266.1"/>
    </source>
</evidence>
<dbReference type="InterPro" id="IPR003165">
    <property type="entry name" value="Piwi"/>
</dbReference>
<dbReference type="InterPro" id="IPR012337">
    <property type="entry name" value="RNaseH-like_sf"/>
</dbReference>
<dbReference type="SUPFAM" id="SSF53098">
    <property type="entry name" value="Ribonuclease H-like"/>
    <property type="match status" value="1"/>
</dbReference>